<reference evidence="3" key="1">
    <citation type="submission" date="2024-07" db="EMBL/GenBank/DDBJ databases">
        <title>Complete genome sequence of Verrucomicrobiaceae bacterium NT6N.</title>
        <authorList>
            <person name="Huang C."/>
            <person name="Takami H."/>
            <person name="Hamasaki K."/>
        </authorList>
    </citation>
    <scope>NUCLEOTIDE SEQUENCE</scope>
    <source>
        <strain evidence="3">NT6N</strain>
    </source>
</reference>
<dbReference type="AlphaFoldDB" id="A0AAT9FKS6"/>
<accession>A0AAT9FKS6</accession>
<organism evidence="3">
    <name type="scientific">Oceaniferula spumae</name>
    <dbReference type="NCBI Taxonomy" id="2979115"/>
    <lineage>
        <taxon>Bacteria</taxon>
        <taxon>Pseudomonadati</taxon>
        <taxon>Verrucomicrobiota</taxon>
        <taxon>Verrucomicrobiia</taxon>
        <taxon>Verrucomicrobiales</taxon>
        <taxon>Verrucomicrobiaceae</taxon>
        <taxon>Oceaniferula</taxon>
    </lineage>
</organism>
<protein>
    <recommendedName>
        <fullName evidence="4">Peptidase M50</fullName>
    </recommendedName>
</protein>
<keyword evidence="2" id="KW-0812">Transmembrane</keyword>
<feature type="transmembrane region" description="Helical" evidence="2">
    <location>
        <begin position="226"/>
        <end position="245"/>
    </location>
</feature>
<proteinExistence type="predicted"/>
<feature type="transmembrane region" description="Helical" evidence="2">
    <location>
        <begin position="197"/>
        <end position="219"/>
    </location>
</feature>
<feature type="transmembrane region" description="Helical" evidence="2">
    <location>
        <begin position="82"/>
        <end position="105"/>
    </location>
</feature>
<gene>
    <name evidence="3" type="ORF">NT6N_15810</name>
</gene>
<evidence type="ECO:0000313" key="3">
    <source>
        <dbReference type="EMBL" id="BDS06541.1"/>
    </source>
</evidence>
<evidence type="ECO:0000256" key="1">
    <source>
        <dbReference type="SAM" id="MobiDB-lite"/>
    </source>
</evidence>
<evidence type="ECO:0008006" key="4">
    <source>
        <dbReference type="Google" id="ProtNLM"/>
    </source>
</evidence>
<sequence length="311" mass="35299">MRSNKRSKSRPALSRRPRTTRTRNSRRSNRPTLREAFHNANERAKQRANRRLGKREGLTSVKAAIAGVSDDGMIHLSMPQRLLRWLLAIALLPLCVVTTMALFNVDEAGAGTQTFWMDLLRTPHFLYFAIGMILMSGWFFSGLLERLFLYFYVLGHELTHAIFVYACLGRVGGISVSADGGYIMTNKSNVLIALSPYFVPFWTVVILLISTLIGLVTNIPYHSEALYLLIGGSWAFHLLWTLWMIPRDQPDLKENGVFFSLVVIYLANVIVLSVLLCLAPGNLTWHHWANQFLDAWHYLQDFGRNAVKSAM</sequence>
<keyword evidence="2" id="KW-0472">Membrane</keyword>
<feature type="compositionally biased region" description="Basic and acidic residues" evidence="1">
    <location>
        <begin position="32"/>
        <end position="45"/>
    </location>
</feature>
<feature type="transmembrane region" description="Helical" evidence="2">
    <location>
        <begin position="257"/>
        <end position="278"/>
    </location>
</feature>
<evidence type="ECO:0000256" key="2">
    <source>
        <dbReference type="SAM" id="Phobius"/>
    </source>
</evidence>
<feature type="region of interest" description="Disordered" evidence="1">
    <location>
        <begin position="1"/>
        <end position="52"/>
    </location>
</feature>
<feature type="transmembrane region" description="Helical" evidence="2">
    <location>
        <begin position="161"/>
        <end position="185"/>
    </location>
</feature>
<dbReference type="EMBL" id="AP026866">
    <property type="protein sequence ID" value="BDS06541.1"/>
    <property type="molecule type" value="Genomic_DNA"/>
</dbReference>
<dbReference type="KEGG" id="osu:NT6N_15810"/>
<feature type="compositionally biased region" description="Basic residues" evidence="1">
    <location>
        <begin position="1"/>
        <end position="29"/>
    </location>
</feature>
<feature type="transmembrane region" description="Helical" evidence="2">
    <location>
        <begin position="125"/>
        <end position="149"/>
    </location>
</feature>
<name>A0AAT9FKS6_9BACT</name>
<keyword evidence="2" id="KW-1133">Transmembrane helix</keyword>